<accession>A0A8C7D7G2</accession>
<reference evidence="2" key="1">
    <citation type="submission" date="2025-08" db="UniProtKB">
        <authorList>
            <consortium name="Ensembl"/>
        </authorList>
    </citation>
    <scope>IDENTIFICATION</scope>
</reference>
<dbReference type="InterPro" id="IPR006169">
    <property type="entry name" value="GTP1_OBG_dom"/>
</dbReference>
<dbReference type="PANTHER" id="PTHR11702:SF31">
    <property type="entry name" value="MITOCHONDRIAL RIBOSOME-ASSOCIATED GTPASE 2"/>
    <property type="match status" value="1"/>
</dbReference>
<dbReference type="PRINTS" id="PR00326">
    <property type="entry name" value="GTP1OBG"/>
</dbReference>
<evidence type="ECO:0000313" key="3">
    <source>
        <dbReference type="Proteomes" id="UP000694557"/>
    </source>
</evidence>
<dbReference type="SUPFAM" id="SSF82051">
    <property type="entry name" value="Obg GTP-binding protein N-terminal domain"/>
    <property type="match status" value="1"/>
</dbReference>
<dbReference type="Gene3D" id="2.70.210.12">
    <property type="entry name" value="GTP1/OBG domain"/>
    <property type="match status" value="1"/>
</dbReference>
<dbReference type="PANTHER" id="PTHR11702">
    <property type="entry name" value="DEVELOPMENTALLY REGULATED GTP-BINDING PROTEIN-RELATED"/>
    <property type="match status" value="1"/>
</dbReference>
<dbReference type="Gene3D" id="3.40.50.620">
    <property type="entry name" value="HUPs"/>
    <property type="match status" value="1"/>
</dbReference>
<dbReference type="Pfam" id="PF02698">
    <property type="entry name" value="DUF218"/>
    <property type="match status" value="1"/>
</dbReference>
<feature type="domain" description="Obg" evidence="1">
    <location>
        <begin position="16"/>
        <end position="241"/>
    </location>
</feature>
<proteinExistence type="predicted"/>
<dbReference type="PROSITE" id="PS51883">
    <property type="entry name" value="OBG"/>
    <property type="match status" value="1"/>
</dbReference>
<dbReference type="Gene3D" id="3.40.50.300">
    <property type="entry name" value="P-loop containing nucleotide triphosphate hydrolases"/>
    <property type="match status" value="1"/>
</dbReference>
<dbReference type="InterPro" id="IPR036726">
    <property type="entry name" value="GTP1_OBG_dom_sf"/>
</dbReference>
<dbReference type="GO" id="GO:0005739">
    <property type="term" value="C:mitochondrion"/>
    <property type="evidence" value="ECO:0007669"/>
    <property type="project" value="TreeGrafter"/>
</dbReference>
<dbReference type="Ensembl" id="ENSOKIT00005018288.1">
    <property type="protein sequence ID" value="ENSOKIP00005017191.1"/>
    <property type="gene ID" value="ENSOKIG00005007634.1"/>
</dbReference>
<dbReference type="Pfam" id="PF01018">
    <property type="entry name" value="GTP1_OBG"/>
    <property type="match status" value="1"/>
</dbReference>
<dbReference type="InterPro" id="IPR006073">
    <property type="entry name" value="GTP-bd"/>
</dbReference>
<evidence type="ECO:0000259" key="1">
    <source>
        <dbReference type="PROSITE" id="PS51883"/>
    </source>
</evidence>
<dbReference type="Pfam" id="PF01926">
    <property type="entry name" value="MMR_HSR1"/>
    <property type="match status" value="1"/>
</dbReference>
<dbReference type="GO" id="GO:0003924">
    <property type="term" value="F:GTPase activity"/>
    <property type="evidence" value="ECO:0007669"/>
    <property type="project" value="InterPro"/>
</dbReference>
<dbReference type="Proteomes" id="UP000694557">
    <property type="component" value="Unassembled WGS sequence"/>
</dbReference>
<dbReference type="InterPro" id="IPR014729">
    <property type="entry name" value="Rossmann-like_a/b/a_fold"/>
</dbReference>
<dbReference type="SUPFAM" id="SSF52540">
    <property type="entry name" value="P-loop containing nucleoside triphosphate hydrolases"/>
    <property type="match status" value="1"/>
</dbReference>
<reference evidence="2" key="2">
    <citation type="submission" date="2025-09" db="UniProtKB">
        <authorList>
            <consortium name="Ensembl"/>
        </authorList>
    </citation>
    <scope>IDENTIFICATION</scope>
</reference>
<dbReference type="GeneTree" id="ENSGT00740000116961"/>
<gene>
    <name evidence="2" type="primary">LOC109906966</name>
</gene>
<organism evidence="2 3">
    <name type="scientific">Oncorhynchus kisutch</name>
    <name type="common">Coho salmon</name>
    <name type="synonym">Salmo kisutch</name>
    <dbReference type="NCBI Taxonomy" id="8019"/>
    <lineage>
        <taxon>Eukaryota</taxon>
        <taxon>Metazoa</taxon>
        <taxon>Chordata</taxon>
        <taxon>Craniata</taxon>
        <taxon>Vertebrata</taxon>
        <taxon>Euteleostomi</taxon>
        <taxon>Actinopterygii</taxon>
        <taxon>Neopterygii</taxon>
        <taxon>Teleostei</taxon>
        <taxon>Protacanthopterygii</taxon>
        <taxon>Salmoniformes</taxon>
        <taxon>Salmonidae</taxon>
        <taxon>Salmoninae</taxon>
        <taxon>Oncorhynchus</taxon>
    </lineage>
</organism>
<evidence type="ECO:0000313" key="2">
    <source>
        <dbReference type="Ensembl" id="ENSOKIP00005017191.1"/>
    </source>
</evidence>
<dbReference type="GO" id="GO:0005525">
    <property type="term" value="F:GTP binding"/>
    <property type="evidence" value="ECO:0007669"/>
    <property type="project" value="InterPro"/>
</dbReference>
<dbReference type="CDD" id="cd06259">
    <property type="entry name" value="YdcF-like"/>
    <property type="match status" value="1"/>
</dbReference>
<dbReference type="InterPro" id="IPR027417">
    <property type="entry name" value="P-loop_NTPase"/>
</dbReference>
<dbReference type="AlphaFoldDB" id="A0A8C7D7G2"/>
<protein>
    <recommendedName>
        <fullName evidence="1">Obg domain-containing protein</fullName>
    </recommendedName>
</protein>
<dbReference type="GO" id="GO:0042254">
    <property type="term" value="P:ribosome biogenesis"/>
    <property type="evidence" value="ECO:0007669"/>
    <property type="project" value="UniProtKB-UniRule"/>
</dbReference>
<name>A0A8C7D7G2_ONCKI</name>
<dbReference type="InterPro" id="IPR045086">
    <property type="entry name" value="OBG_GTPase"/>
</dbReference>
<keyword evidence="3" id="KW-1185">Reference proteome</keyword>
<dbReference type="InterPro" id="IPR003848">
    <property type="entry name" value="DUF218"/>
</dbReference>
<sequence length="396" mass="43887">GGEARRIEGPKRSVTRHFVDHRNVKVLTGAGGKGACTFHSEPWKEWGGPDGGNGGDGGNIIKSGSTLWRKVSDAYIKSYFRLSATCVTPDERQVKSLAQVTPVYKGGDGDSGGCKNCNGRNASTIYIAVGFPNAGKSSLLWAISNARPAVAAYPFTTLNPHVGIVKYRDHEQVAGQYVRGTDDEGEKWARVLWDYLCLHQSLEKSDVIIGLGCHDVRVTERSADLFLEGLAPWLLLTGYLGNQTAGVWTRPEADMFLDAALRMGVPRGNILLETEATNTGENIRFSYRLLKENNIPAHRVILVQRPFTERRVFATFLRQWHDQEEHMHAIVISSQMGISAYPHPTVGTATDLITCMLGVLERIRDNPQKGFQVEQEITPRTLTVYQWLLHAGYIPK</sequence>